<keyword evidence="2" id="KW-0963">Cytoplasm</keyword>
<dbReference type="Pfam" id="PF00619">
    <property type="entry name" value="CARD"/>
    <property type="match status" value="1"/>
</dbReference>
<keyword evidence="5" id="KW-0395">Inflammatory response</keyword>
<accession>A0A3Q2WXC7</accession>
<dbReference type="PROSITE" id="PS50209">
    <property type="entry name" value="CARD"/>
    <property type="match status" value="1"/>
</dbReference>
<feature type="compositionally biased region" description="Low complexity" evidence="7">
    <location>
        <begin position="99"/>
        <end position="112"/>
    </location>
</feature>
<dbReference type="Pfam" id="PF02758">
    <property type="entry name" value="PYRIN"/>
    <property type="match status" value="1"/>
</dbReference>
<dbReference type="SUPFAM" id="SSF47986">
    <property type="entry name" value="DEATH domain"/>
    <property type="match status" value="2"/>
</dbReference>
<dbReference type="InterPro" id="IPR011029">
    <property type="entry name" value="DEATH-like_dom_sf"/>
</dbReference>
<dbReference type="GO" id="GO:0042981">
    <property type="term" value="P:regulation of apoptotic process"/>
    <property type="evidence" value="ECO:0007669"/>
    <property type="project" value="InterPro"/>
</dbReference>
<reference evidence="10" key="1">
    <citation type="submission" date="2025-08" db="UniProtKB">
        <authorList>
            <consortium name="Ensembl"/>
        </authorList>
    </citation>
    <scope>IDENTIFICATION</scope>
</reference>
<dbReference type="OrthoDB" id="8888059at2759"/>
<evidence type="ECO:0000313" key="10">
    <source>
        <dbReference type="Ensembl" id="ENSHBUP00000027069.1"/>
    </source>
</evidence>
<dbReference type="RefSeq" id="XP_005923678.1">
    <property type="nucleotide sequence ID" value="XM_005923616.2"/>
</dbReference>
<evidence type="ECO:0000313" key="11">
    <source>
        <dbReference type="Proteomes" id="UP000264840"/>
    </source>
</evidence>
<dbReference type="GeneTree" id="ENSGT00940000164898"/>
<dbReference type="Gene3D" id="1.10.533.10">
    <property type="entry name" value="Death Domain, Fas"/>
    <property type="match status" value="2"/>
</dbReference>
<evidence type="ECO:0000256" key="7">
    <source>
        <dbReference type="SAM" id="MobiDB-lite"/>
    </source>
</evidence>
<evidence type="ECO:0000259" key="8">
    <source>
        <dbReference type="PROSITE" id="PS50209"/>
    </source>
</evidence>
<dbReference type="GO" id="GO:0006954">
    <property type="term" value="P:inflammatory response"/>
    <property type="evidence" value="ECO:0007669"/>
    <property type="project" value="UniProtKB-KW"/>
</dbReference>
<dbReference type="Proteomes" id="UP000264840">
    <property type="component" value="Unplaced"/>
</dbReference>
<dbReference type="InterPro" id="IPR051249">
    <property type="entry name" value="NLRP_Inflammasome"/>
</dbReference>
<comment type="subcellular location">
    <subcellularLocation>
        <location evidence="1">Inflammasome</location>
    </subcellularLocation>
</comment>
<dbReference type="PANTHER" id="PTHR46985:SF2">
    <property type="entry name" value="APOPTOSIS-ASSOCIATED SPECK-LIKE PROTEIN CONTAINING A CARD"/>
    <property type="match status" value="1"/>
</dbReference>
<dbReference type="STRING" id="8153.ENSHBUP00000027069"/>
<feature type="region of interest" description="Disordered" evidence="7">
    <location>
        <begin position="82"/>
        <end position="114"/>
    </location>
</feature>
<dbReference type="GeneID" id="102305372"/>
<evidence type="ECO:0000259" key="9">
    <source>
        <dbReference type="PROSITE" id="PS50824"/>
    </source>
</evidence>
<keyword evidence="3" id="KW-0399">Innate immunity</keyword>
<evidence type="ECO:0000256" key="1">
    <source>
        <dbReference type="ARBA" id="ARBA00004110"/>
    </source>
</evidence>
<evidence type="ECO:0000256" key="5">
    <source>
        <dbReference type="ARBA" id="ARBA00023198"/>
    </source>
</evidence>
<name>A0A3Q2WXC7_HAPBU</name>
<reference evidence="10" key="2">
    <citation type="submission" date="2025-09" db="UniProtKB">
        <authorList>
            <consortium name="Ensembl"/>
        </authorList>
    </citation>
    <scope>IDENTIFICATION</scope>
</reference>
<keyword evidence="4" id="KW-0391">Immunity</keyword>
<feature type="domain" description="Pyrin" evidence="9">
    <location>
        <begin position="1"/>
        <end position="89"/>
    </location>
</feature>
<keyword evidence="11" id="KW-1185">Reference proteome</keyword>
<evidence type="ECO:0000256" key="3">
    <source>
        <dbReference type="ARBA" id="ARBA00022588"/>
    </source>
</evidence>
<dbReference type="GO" id="GO:0045087">
    <property type="term" value="P:innate immune response"/>
    <property type="evidence" value="ECO:0007669"/>
    <property type="project" value="UniProtKB-KW"/>
</dbReference>
<dbReference type="PANTHER" id="PTHR46985">
    <property type="entry name" value="NACHT, LRR AND PYD DOMAINS-CONTAINING PROTEIN 1"/>
    <property type="match status" value="1"/>
</dbReference>
<dbReference type="SMART" id="SM01289">
    <property type="entry name" value="PYRIN"/>
    <property type="match status" value="1"/>
</dbReference>
<evidence type="ECO:0000256" key="4">
    <source>
        <dbReference type="ARBA" id="ARBA00022859"/>
    </source>
</evidence>
<dbReference type="InterPro" id="IPR001315">
    <property type="entry name" value="CARD"/>
</dbReference>
<organism evidence="10 11">
    <name type="scientific">Haplochromis burtoni</name>
    <name type="common">Burton's mouthbrooder</name>
    <name type="synonym">Chromis burtoni</name>
    <dbReference type="NCBI Taxonomy" id="8153"/>
    <lineage>
        <taxon>Eukaryota</taxon>
        <taxon>Metazoa</taxon>
        <taxon>Chordata</taxon>
        <taxon>Craniata</taxon>
        <taxon>Vertebrata</taxon>
        <taxon>Euteleostomi</taxon>
        <taxon>Actinopterygii</taxon>
        <taxon>Neopterygii</taxon>
        <taxon>Teleostei</taxon>
        <taxon>Neoteleostei</taxon>
        <taxon>Acanthomorphata</taxon>
        <taxon>Ovalentaria</taxon>
        <taxon>Cichlomorphae</taxon>
        <taxon>Cichliformes</taxon>
        <taxon>Cichlidae</taxon>
        <taxon>African cichlids</taxon>
        <taxon>Pseudocrenilabrinae</taxon>
        <taxon>Haplochromini</taxon>
        <taxon>Haplochromis</taxon>
    </lineage>
</organism>
<dbReference type="GO" id="GO:0061702">
    <property type="term" value="C:canonical inflammasome complex"/>
    <property type="evidence" value="ECO:0007669"/>
    <property type="project" value="UniProtKB-SubCell"/>
</dbReference>
<dbReference type="InterPro" id="IPR033516">
    <property type="entry name" value="CARD8/ASC/NALP1_CARD"/>
</dbReference>
<sequence length="200" mass="22187">MAKTIKSAVADTLEDLAKGNFEKFCHQLLDRREPPRVKRNRVEDKSRLQVTDALVSIFTEEGALRVTLEILKQIGCSEEAKELEEATGGNSSKPAPTDASSESAGAAGGSKTAGDKNFVDKHRVELTKRVSNIAPILDELLDNEVIDQETYTRIRALSTTQDKMRELYSGPLQAADCKKIFYDILLANEKFLVKELSEKD</sequence>
<proteinExistence type="predicted"/>
<dbReference type="CTD" id="29108"/>
<dbReference type="InterPro" id="IPR004020">
    <property type="entry name" value="DAPIN"/>
</dbReference>
<evidence type="ECO:0000256" key="6">
    <source>
        <dbReference type="ARBA" id="ARBA00023233"/>
    </source>
</evidence>
<dbReference type="AlphaFoldDB" id="A0A3Q2WXC7"/>
<dbReference type="CDD" id="cd08330">
    <property type="entry name" value="CARD_ASC_NALP1"/>
    <property type="match status" value="1"/>
</dbReference>
<feature type="domain" description="CARD" evidence="8">
    <location>
        <begin position="111"/>
        <end position="173"/>
    </location>
</feature>
<dbReference type="PROSITE" id="PS50824">
    <property type="entry name" value="DAPIN"/>
    <property type="match status" value="1"/>
</dbReference>
<protein>
    <submittedName>
        <fullName evidence="10">PYD and CARD domain containing</fullName>
    </submittedName>
</protein>
<keyword evidence="6" id="KW-1271">Inflammasome</keyword>
<evidence type="ECO:0000256" key="2">
    <source>
        <dbReference type="ARBA" id="ARBA00022490"/>
    </source>
</evidence>
<dbReference type="Ensembl" id="ENSHBUT00000001747.1">
    <property type="protein sequence ID" value="ENSHBUP00000027069.1"/>
    <property type="gene ID" value="ENSHBUG00000010055.1"/>
</dbReference>